<dbReference type="Proteomes" id="UP000318571">
    <property type="component" value="Chromosome 3"/>
</dbReference>
<keyword evidence="2" id="KW-1185">Reference proteome</keyword>
<protein>
    <recommendedName>
        <fullName evidence="3">SET domain-containing protein</fullName>
    </recommendedName>
</protein>
<sequence>MHPRFGFIMSLVAKRDIAEGEEILVNYNYELEEAPKWFQNLYQERTQSKAADYVEKKGASKFVPMRGSVL</sequence>
<evidence type="ECO:0000313" key="2">
    <source>
        <dbReference type="Proteomes" id="UP000318571"/>
    </source>
</evidence>
<proteinExistence type="predicted"/>
<dbReference type="Gene3D" id="2.170.270.10">
    <property type="entry name" value="SET domain"/>
    <property type="match status" value="1"/>
</dbReference>
<name>A0A553P7B9_TIGCA</name>
<dbReference type="SUPFAM" id="SSF82199">
    <property type="entry name" value="SET domain"/>
    <property type="match status" value="1"/>
</dbReference>
<comment type="caution">
    <text evidence="1">The sequence shown here is derived from an EMBL/GenBank/DDBJ whole genome shotgun (WGS) entry which is preliminary data.</text>
</comment>
<accession>A0A553P7B9</accession>
<dbReference type="EMBL" id="VCGU01000007">
    <property type="protein sequence ID" value="TRY73563.1"/>
    <property type="molecule type" value="Genomic_DNA"/>
</dbReference>
<evidence type="ECO:0000313" key="1">
    <source>
        <dbReference type="EMBL" id="TRY73563.1"/>
    </source>
</evidence>
<evidence type="ECO:0008006" key="3">
    <source>
        <dbReference type="Google" id="ProtNLM"/>
    </source>
</evidence>
<dbReference type="AlphaFoldDB" id="A0A553P7B9"/>
<organism evidence="1 2">
    <name type="scientific">Tigriopus californicus</name>
    <name type="common">Marine copepod</name>
    <dbReference type="NCBI Taxonomy" id="6832"/>
    <lineage>
        <taxon>Eukaryota</taxon>
        <taxon>Metazoa</taxon>
        <taxon>Ecdysozoa</taxon>
        <taxon>Arthropoda</taxon>
        <taxon>Crustacea</taxon>
        <taxon>Multicrustacea</taxon>
        <taxon>Hexanauplia</taxon>
        <taxon>Copepoda</taxon>
        <taxon>Harpacticoida</taxon>
        <taxon>Harpacticidae</taxon>
        <taxon>Tigriopus</taxon>
    </lineage>
</organism>
<gene>
    <name evidence="1" type="ORF">TCAL_02232</name>
</gene>
<reference evidence="1 2" key="1">
    <citation type="journal article" date="2018" name="Nat. Ecol. Evol.">
        <title>Genomic signatures of mitonuclear coevolution across populations of Tigriopus californicus.</title>
        <authorList>
            <person name="Barreto F.S."/>
            <person name="Watson E.T."/>
            <person name="Lima T.G."/>
            <person name="Willett C.S."/>
            <person name="Edmands S."/>
            <person name="Li W."/>
            <person name="Burton R.S."/>
        </authorList>
    </citation>
    <scope>NUCLEOTIDE SEQUENCE [LARGE SCALE GENOMIC DNA]</scope>
    <source>
        <strain evidence="1 2">San Diego</strain>
    </source>
</reference>
<dbReference type="InterPro" id="IPR046341">
    <property type="entry name" value="SET_dom_sf"/>
</dbReference>